<evidence type="ECO:0000256" key="9">
    <source>
        <dbReference type="ARBA" id="ARBA00022840"/>
    </source>
</evidence>
<evidence type="ECO:0000256" key="13">
    <source>
        <dbReference type="PIRSR" id="PIRSR601805-1"/>
    </source>
</evidence>
<dbReference type="PANTHER" id="PTHR45769:SF3">
    <property type="entry name" value="ADENOSINE KINASE"/>
    <property type="match status" value="1"/>
</dbReference>
<dbReference type="InterPro" id="IPR029056">
    <property type="entry name" value="Ribokinase-like"/>
</dbReference>
<evidence type="ECO:0000313" key="16">
    <source>
        <dbReference type="EMBL" id="OAD73219.1"/>
    </source>
</evidence>
<dbReference type="STRING" id="763407.A0A167MLR5"/>
<evidence type="ECO:0000256" key="1">
    <source>
        <dbReference type="ARBA" id="ARBA00001946"/>
    </source>
</evidence>
<evidence type="ECO:0000256" key="11">
    <source>
        <dbReference type="ARBA" id="ARBA00051362"/>
    </source>
</evidence>
<keyword evidence="17" id="KW-1185">Reference proteome</keyword>
<comment type="catalytic activity">
    <reaction evidence="11 14">
        <text>adenosine + ATP = AMP + ADP + H(+)</text>
        <dbReference type="Rhea" id="RHEA:20824"/>
        <dbReference type="ChEBI" id="CHEBI:15378"/>
        <dbReference type="ChEBI" id="CHEBI:16335"/>
        <dbReference type="ChEBI" id="CHEBI:30616"/>
        <dbReference type="ChEBI" id="CHEBI:456215"/>
        <dbReference type="ChEBI" id="CHEBI:456216"/>
        <dbReference type="EC" id="2.7.1.20"/>
    </reaction>
</comment>
<organism evidence="16 17">
    <name type="scientific">Phycomyces blakesleeanus (strain ATCC 8743b / DSM 1359 / FGSC 10004 / NBRC 33097 / NRRL 1555)</name>
    <dbReference type="NCBI Taxonomy" id="763407"/>
    <lineage>
        <taxon>Eukaryota</taxon>
        <taxon>Fungi</taxon>
        <taxon>Fungi incertae sedis</taxon>
        <taxon>Mucoromycota</taxon>
        <taxon>Mucoromycotina</taxon>
        <taxon>Mucoromycetes</taxon>
        <taxon>Mucorales</taxon>
        <taxon>Phycomycetaceae</taxon>
        <taxon>Phycomyces</taxon>
    </lineage>
</organism>
<dbReference type="GO" id="GO:0005829">
    <property type="term" value="C:cytosol"/>
    <property type="evidence" value="ECO:0007669"/>
    <property type="project" value="TreeGrafter"/>
</dbReference>
<reference evidence="17" key="1">
    <citation type="submission" date="2015-06" db="EMBL/GenBank/DDBJ databases">
        <title>Expansion of signal transduction pathways in fungi by whole-genome duplication.</title>
        <authorList>
            <consortium name="DOE Joint Genome Institute"/>
            <person name="Corrochano L.M."/>
            <person name="Kuo A."/>
            <person name="Marcet-Houben M."/>
            <person name="Polaino S."/>
            <person name="Salamov A."/>
            <person name="Villalobos J.M."/>
            <person name="Alvarez M.I."/>
            <person name="Avalos J."/>
            <person name="Benito E.P."/>
            <person name="Benoit I."/>
            <person name="Burger G."/>
            <person name="Camino L.P."/>
            <person name="Canovas D."/>
            <person name="Cerda-Olmedo E."/>
            <person name="Cheng J.-F."/>
            <person name="Dominguez A."/>
            <person name="Elias M."/>
            <person name="Eslava A.P."/>
            <person name="Glaser F."/>
            <person name="Grimwood J."/>
            <person name="Gutierrez G."/>
            <person name="Heitman J."/>
            <person name="Henrissat B."/>
            <person name="Iturriaga E.A."/>
            <person name="Lang B.F."/>
            <person name="Lavin J.L."/>
            <person name="Lee S."/>
            <person name="Li W."/>
            <person name="Lindquist E."/>
            <person name="Lopez-Garcia S."/>
            <person name="Luque E.M."/>
            <person name="Marcos A.T."/>
            <person name="Martin J."/>
            <person name="McCluskey K."/>
            <person name="Medina H.R."/>
            <person name="Miralles-Duran A."/>
            <person name="Miyazaki A."/>
            <person name="Munoz-Torres E."/>
            <person name="Oguiza J.A."/>
            <person name="Ohm R."/>
            <person name="Olmedo M."/>
            <person name="Orejas M."/>
            <person name="Ortiz-Castellanos L."/>
            <person name="Pisabarro A.G."/>
            <person name="Rodriguez-Romero J."/>
            <person name="Ruiz-Herrera J."/>
            <person name="Ruiz-Vazquez R."/>
            <person name="Sanz C."/>
            <person name="Schackwitz W."/>
            <person name="Schmutz J."/>
            <person name="Shahriari M."/>
            <person name="Shelest E."/>
            <person name="Silva-Franco F."/>
            <person name="Soanes D."/>
            <person name="Syed K."/>
            <person name="Tagua V.G."/>
            <person name="Talbot N.J."/>
            <person name="Thon M."/>
            <person name="De vries R.P."/>
            <person name="Wiebenga A."/>
            <person name="Yadav J.S."/>
            <person name="Braun E.L."/>
            <person name="Baker S."/>
            <person name="Garre V."/>
            <person name="Horwitz B."/>
            <person name="Torres-Martinez S."/>
            <person name="Idnurm A."/>
            <person name="Herrera-Estrella A."/>
            <person name="Gabaldon T."/>
            <person name="Grigoriev I.V."/>
        </authorList>
    </citation>
    <scope>NUCLEOTIDE SEQUENCE [LARGE SCALE GENOMIC DNA]</scope>
    <source>
        <strain evidence="17">NRRL 1555(-)</strain>
    </source>
</reference>
<dbReference type="InterPro" id="IPR002173">
    <property type="entry name" value="Carboh/pur_kinase_PfkB_CS"/>
</dbReference>
<comment type="function">
    <text evidence="14">ATP dependent phosphorylation of adenosine and other related nucleoside analogs to monophosphate derivatives.</text>
</comment>
<comment type="pathway">
    <text evidence="2 14">Purine metabolism; AMP biosynthesis via salvage pathway; AMP from adenosine: step 1/1.</text>
</comment>
<dbReference type="OrthoDB" id="432447at2759"/>
<dbReference type="InterPro" id="IPR001805">
    <property type="entry name" value="Adenokinase"/>
</dbReference>
<dbReference type="Gene3D" id="3.40.1190.20">
    <property type="match status" value="1"/>
</dbReference>
<dbReference type="AlphaFoldDB" id="A0A167MLR5"/>
<evidence type="ECO:0000256" key="12">
    <source>
        <dbReference type="ARBA" id="ARBA00068771"/>
    </source>
</evidence>
<evidence type="ECO:0000256" key="14">
    <source>
        <dbReference type="RuleBase" id="RU368116"/>
    </source>
</evidence>
<keyword evidence="10 14" id="KW-0460">Magnesium</keyword>
<proteinExistence type="inferred from homology"/>
<dbReference type="SUPFAM" id="SSF53613">
    <property type="entry name" value="Ribokinase-like"/>
    <property type="match status" value="1"/>
</dbReference>
<dbReference type="GO" id="GO:0044209">
    <property type="term" value="P:AMP salvage"/>
    <property type="evidence" value="ECO:0007669"/>
    <property type="project" value="UniProtKB-UniRule"/>
</dbReference>
<dbReference type="GO" id="GO:0005634">
    <property type="term" value="C:nucleus"/>
    <property type="evidence" value="ECO:0007669"/>
    <property type="project" value="TreeGrafter"/>
</dbReference>
<keyword evidence="8 14" id="KW-0418">Kinase</keyword>
<feature type="domain" description="Carbohydrate kinase PfkB" evidence="15">
    <location>
        <begin position="26"/>
        <end position="335"/>
    </location>
</feature>
<gene>
    <name evidence="16" type="ORF">PHYBLDRAFT_177572</name>
</gene>
<dbReference type="InParanoid" id="A0A167MLR5"/>
<evidence type="ECO:0000256" key="10">
    <source>
        <dbReference type="ARBA" id="ARBA00022842"/>
    </source>
</evidence>
<dbReference type="GO" id="GO:0006144">
    <property type="term" value="P:purine nucleobase metabolic process"/>
    <property type="evidence" value="ECO:0007669"/>
    <property type="project" value="TreeGrafter"/>
</dbReference>
<evidence type="ECO:0000313" key="17">
    <source>
        <dbReference type="Proteomes" id="UP000077315"/>
    </source>
</evidence>
<accession>A0A167MLR5</accession>
<evidence type="ECO:0000256" key="2">
    <source>
        <dbReference type="ARBA" id="ARBA00004801"/>
    </source>
</evidence>
<keyword evidence="7 14" id="KW-0547">Nucleotide-binding</keyword>
<dbReference type="FunCoup" id="A0A167MLR5">
    <property type="interactions" value="579"/>
</dbReference>
<dbReference type="EC" id="2.7.1.20" evidence="4 14"/>
<evidence type="ECO:0000256" key="7">
    <source>
        <dbReference type="ARBA" id="ARBA00022741"/>
    </source>
</evidence>
<evidence type="ECO:0000256" key="3">
    <source>
        <dbReference type="ARBA" id="ARBA00010688"/>
    </source>
</evidence>
<dbReference type="InterPro" id="IPR011611">
    <property type="entry name" value="PfkB_dom"/>
</dbReference>
<dbReference type="PANTHER" id="PTHR45769">
    <property type="entry name" value="ADENOSINE KINASE"/>
    <property type="match status" value="1"/>
</dbReference>
<comment type="cofactor">
    <cofactor evidence="1 14">
        <name>Mg(2+)</name>
        <dbReference type="ChEBI" id="CHEBI:18420"/>
    </cofactor>
</comment>
<dbReference type="GeneID" id="28998808"/>
<dbReference type="Proteomes" id="UP000077315">
    <property type="component" value="Unassembled WGS sequence"/>
</dbReference>
<keyword evidence="5 14" id="KW-0808">Transferase</keyword>
<keyword evidence="6 14" id="KW-0660">Purine salvage</keyword>
<evidence type="ECO:0000259" key="15">
    <source>
        <dbReference type="Pfam" id="PF00294"/>
    </source>
</evidence>
<dbReference type="UniPathway" id="UPA00588">
    <property type="reaction ID" value="UER00659"/>
</dbReference>
<name>A0A167MLR5_PHYB8</name>
<dbReference type="RefSeq" id="XP_018291259.1">
    <property type="nucleotide sequence ID" value="XM_018437902.1"/>
</dbReference>
<dbReference type="PROSITE" id="PS00584">
    <property type="entry name" value="PFKB_KINASES_2"/>
    <property type="match status" value="1"/>
</dbReference>
<dbReference type="GO" id="GO:0004001">
    <property type="term" value="F:adenosine kinase activity"/>
    <property type="evidence" value="ECO:0007669"/>
    <property type="project" value="UniProtKB-UniRule"/>
</dbReference>
<dbReference type="CDD" id="cd01168">
    <property type="entry name" value="adenosine_kinase"/>
    <property type="match status" value="1"/>
</dbReference>
<protein>
    <recommendedName>
        <fullName evidence="12 14">Adenosine kinase</fullName>
        <shortName evidence="14">AK</shortName>
        <ecNumber evidence="4 14">2.7.1.20</ecNumber>
    </recommendedName>
    <alternativeName>
        <fullName evidence="14">Adenosine 5'-phosphotransferase</fullName>
    </alternativeName>
</protein>
<evidence type="ECO:0000256" key="6">
    <source>
        <dbReference type="ARBA" id="ARBA00022726"/>
    </source>
</evidence>
<sequence>MAGYKFLAIENPLLDIQCNATQALLDKYQLKANNAILADESHQPLYNEIVENFDVVYVAGGAAQNTARGAQYLLPANSTVYIGCVSDDKFAATMKAAAEADGIATRYMVTKDAPTGTCAVLITGHDRSLVANLAAAEKFQLEFLKQAENWKLVEDAEYYYAGSFFLTHDGGFASATAISEHAAKNNKTFALNLSAPFLSQFFKERLDSVIKNTDVLFGNEDEATTYAAQAGWNTTDIKEIAKKLSELPKSNSRPRVVVITQGSEETVVAVGQTVTAFPVTKATDAEIVDTNGAGDGFCGGFMGLLAQGVTDTARCVQAGHYMAGLVIRRVGPTYPPVAERTNTPKF</sequence>
<evidence type="ECO:0000256" key="8">
    <source>
        <dbReference type="ARBA" id="ARBA00022777"/>
    </source>
</evidence>
<keyword evidence="9 14" id="KW-0067">ATP-binding</keyword>
<feature type="active site" description="Proton acceptor" evidence="13">
    <location>
        <position position="295"/>
    </location>
</feature>
<evidence type="ECO:0000256" key="5">
    <source>
        <dbReference type="ARBA" id="ARBA00022679"/>
    </source>
</evidence>
<dbReference type="PRINTS" id="PR00989">
    <property type="entry name" value="ADENOKINASE"/>
</dbReference>
<evidence type="ECO:0000256" key="4">
    <source>
        <dbReference type="ARBA" id="ARBA00012119"/>
    </source>
</evidence>
<dbReference type="FunFam" id="3.40.1190.20:FF:000076">
    <property type="entry name" value="Adenosine kinase"/>
    <property type="match status" value="1"/>
</dbReference>
<dbReference type="GO" id="GO:0005524">
    <property type="term" value="F:ATP binding"/>
    <property type="evidence" value="ECO:0007669"/>
    <property type="project" value="UniProtKB-UniRule"/>
</dbReference>
<dbReference type="Gene3D" id="3.30.1110.10">
    <property type="match status" value="1"/>
</dbReference>
<dbReference type="Pfam" id="PF00294">
    <property type="entry name" value="PfkB"/>
    <property type="match status" value="1"/>
</dbReference>
<dbReference type="GO" id="GO:0006166">
    <property type="term" value="P:purine ribonucleoside salvage"/>
    <property type="evidence" value="ECO:0007669"/>
    <property type="project" value="UniProtKB-KW"/>
</dbReference>
<dbReference type="VEuPathDB" id="FungiDB:PHYBLDRAFT_177572"/>
<comment type="similarity">
    <text evidence="3 14">Belongs to the carbohydrate kinase PfkB family.</text>
</comment>
<dbReference type="EMBL" id="KV440981">
    <property type="protein sequence ID" value="OAD73219.1"/>
    <property type="molecule type" value="Genomic_DNA"/>
</dbReference>